<evidence type="ECO:0000256" key="1">
    <source>
        <dbReference type="ARBA" id="ARBA00004167"/>
    </source>
</evidence>
<protein>
    <submittedName>
        <fullName evidence="10">TIGR04211 family SH3 domain-containing protein</fullName>
    </submittedName>
</protein>
<evidence type="ECO:0000256" key="6">
    <source>
        <dbReference type="SAM" id="Coils"/>
    </source>
</evidence>
<dbReference type="Pfam" id="PF08239">
    <property type="entry name" value="SH3_3"/>
    <property type="match status" value="1"/>
</dbReference>
<comment type="caution">
    <text evidence="10">The sequence shown here is derived from an EMBL/GenBank/DDBJ whole genome shotgun (WGS) entry which is preliminary data.</text>
</comment>
<organism evidence="10 11">
    <name type="scientific">Candidatus Sedimenticola endophacoides</name>
    <dbReference type="NCBI Taxonomy" id="2548426"/>
    <lineage>
        <taxon>Bacteria</taxon>
        <taxon>Pseudomonadati</taxon>
        <taxon>Pseudomonadota</taxon>
        <taxon>Gammaproteobacteria</taxon>
        <taxon>Chromatiales</taxon>
        <taxon>Sedimenticolaceae</taxon>
        <taxon>Sedimenticola</taxon>
    </lineage>
</organism>
<evidence type="ECO:0000313" key="10">
    <source>
        <dbReference type="EMBL" id="PUD99101.1"/>
    </source>
</evidence>
<feature type="domain" description="SH3b" evidence="9">
    <location>
        <begin position="29"/>
        <end position="77"/>
    </location>
</feature>
<dbReference type="InterPro" id="IPR016476">
    <property type="entry name" value="SH3_dom_pro"/>
</dbReference>
<dbReference type="GO" id="GO:0016020">
    <property type="term" value="C:membrane"/>
    <property type="evidence" value="ECO:0007669"/>
    <property type="project" value="UniProtKB-SubCell"/>
</dbReference>
<keyword evidence="5 7" id="KW-0472">Membrane</keyword>
<evidence type="ECO:0000313" key="11">
    <source>
        <dbReference type="Proteomes" id="UP000250928"/>
    </source>
</evidence>
<gene>
    <name evidence="10" type="ORF">C3L24_11510</name>
</gene>
<dbReference type="AlphaFoldDB" id="A0A657PXG8"/>
<dbReference type="EMBL" id="PQCO01000271">
    <property type="protein sequence ID" value="PUD99101.1"/>
    <property type="molecule type" value="Genomic_DNA"/>
</dbReference>
<feature type="chain" id="PRO_5030148151" evidence="8">
    <location>
        <begin position="20"/>
        <end position="180"/>
    </location>
</feature>
<dbReference type="InterPro" id="IPR003646">
    <property type="entry name" value="SH3-like_bac-type"/>
</dbReference>
<dbReference type="Gene3D" id="2.30.30.40">
    <property type="entry name" value="SH3 Domains"/>
    <property type="match status" value="1"/>
</dbReference>
<dbReference type="Proteomes" id="UP000250928">
    <property type="component" value="Unassembled WGS sequence"/>
</dbReference>
<evidence type="ECO:0000256" key="7">
    <source>
        <dbReference type="SAM" id="Phobius"/>
    </source>
</evidence>
<accession>A0A657PXG8</accession>
<evidence type="ECO:0000256" key="3">
    <source>
        <dbReference type="ARBA" id="ARBA00022729"/>
    </source>
</evidence>
<comment type="subcellular location">
    <subcellularLocation>
        <location evidence="1">Membrane</location>
        <topology evidence="1">Single-pass membrane protein</topology>
    </subcellularLocation>
</comment>
<feature type="coiled-coil region" evidence="6">
    <location>
        <begin position="80"/>
        <end position="134"/>
    </location>
</feature>
<sequence>MKRLLTLALLLLWAFAAQAERITDQIEAELHAQPAAEGEPLKLLPTGTPMEVLESRDGFSRVRLGDDTEGWVESRLLTNDKLARMRLLELQAEMAQMENELNSARTEIGENPAMEGAQRRIAQLTRELEEQRTQVRPLFPGYPFEPWHLLSIPLLVLLAFLAGINYKARQVARRLGGFRV</sequence>
<keyword evidence="4 7" id="KW-1133">Transmembrane helix</keyword>
<feature type="signal peptide" evidence="8">
    <location>
        <begin position="1"/>
        <end position="19"/>
    </location>
</feature>
<dbReference type="NCBIfam" id="TIGR04211">
    <property type="entry name" value="SH3_and_anchor"/>
    <property type="match status" value="1"/>
</dbReference>
<evidence type="ECO:0000256" key="5">
    <source>
        <dbReference type="ARBA" id="ARBA00023136"/>
    </source>
</evidence>
<feature type="transmembrane region" description="Helical" evidence="7">
    <location>
        <begin position="147"/>
        <end position="166"/>
    </location>
</feature>
<keyword evidence="6" id="KW-0175">Coiled coil</keyword>
<proteinExistence type="predicted"/>
<evidence type="ECO:0000259" key="9">
    <source>
        <dbReference type="Pfam" id="PF08239"/>
    </source>
</evidence>
<evidence type="ECO:0000256" key="2">
    <source>
        <dbReference type="ARBA" id="ARBA00022692"/>
    </source>
</evidence>
<evidence type="ECO:0000256" key="4">
    <source>
        <dbReference type="ARBA" id="ARBA00022989"/>
    </source>
</evidence>
<name>A0A657PXG8_9GAMM</name>
<evidence type="ECO:0000256" key="8">
    <source>
        <dbReference type="SAM" id="SignalP"/>
    </source>
</evidence>
<keyword evidence="3 8" id="KW-0732">Signal</keyword>
<reference evidence="10 11" key="1">
    <citation type="submission" date="2018-01" db="EMBL/GenBank/DDBJ databases">
        <title>Novel co-symbiosis in the lucinid bivalve Phacoides pectinatus.</title>
        <authorList>
            <person name="Lim S.J."/>
            <person name="Davis B.G."/>
            <person name="Gill D.E."/>
            <person name="Engel A.S."/>
            <person name="Anderson L.C."/>
            <person name="Campbell B.J."/>
        </authorList>
    </citation>
    <scope>NUCLEOTIDE SEQUENCE [LARGE SCALE GENOMIC DNA]</scope>
    <source>
        <strain evidence="10">N3_P5</strain>
    </source>
</reference>
<keyword evidence="2 7" id="KW-0812">Transmembrane</keyword>